<protein>
    <submittedName>
        <fullName evidence="2">Uncharacterized protein</fullName>
    </submittedName>
</protein>
<evidence type="ECO:0000313" key="2">
    <source>
        <dbReference type="EMBL" id="KAJ0391987.1"/>
    </source>
</evidence>
<gene>
    <name evidence="2" type="ORF">P43SY_007293</name>
</gene>
<feature type="region of interest" description="Disordered" evidence="1">
    <location>
        <begin position="251"/>
        <end position="272"/>
    </location>
</feature>
<dbReference type="Proteomes" id="UP001209570">
    <property type="component" value="Unassembled WGS sequence"/>
</dbReference>
<feature type="compositionally biased region" description="Basic and acidic residues" evidence="1">
    <location>
        <begin position="57"/>
        <end position="71"/>
    </location>
</feature>
<sequence length="322" mass="35388">MIVFPEDSDDDETALALATPCVIIVDDVGGGDSALAAPRDSAETEQEDVDGGPPEQLFRDQSSRRTDERAPRSLALSSDALCDVMDATLHELRTFELSGRAIRNARGDRHVLGWEDARSVDGTRVKFQLRKRFPLATSRELVAKTWQLLSDPARVLRRFDAGARIVTQSVHHVNENLQLAVHDALGRDDRCVVRCVYMLCRVRTPRGFLICVRSFQPPHENWTTDNDGRPVSLVNMLGWFRFDDASRRRTASGNASSSGSGSSCSSASDSELSGRRRGVDVECGGSLDFGEAAALATLASTSLWIALQWETLVVAPLFSVRR</sequence>
<organism evidence="2 3">
    <name type="scientific">Pythium insidiosum</name>
    <name type="common">Pythiosis disease agent</name>
    <dbReference type="NCBI Taxonomy" id="114742"/>
    <lineage>
        <taxon>Eukaryota</taxon>
        <taxon>Sar</taxon>
        <taxon>Stramenopiles</taxon>
        <taxon>Oomycota</taxon>
        <taxon>Peronosporomycetes</taxon>
        <taxon>Pythiales</taxon>
        <taxon>Pythiaceae</taxon>
        <taxon>Pythium</taxon>
    </lineage>
</organism>
<evidence type="ECO:0000256" key="1">
    <source>
        <dbReference type="SAM" id="MobiDB-lite"/>
    </source>
</evidence>
<feature type="region of interest" description="Disordered" evidence="1">
    <location>
        <begin position="33"/>
        <end position="72"/>
    </location>
</feature>
<name>A0AAD5L7F3_PYTIN</name>
<accession>A0AAD5L7F3</accession>
<comment type="caution">
    <text evidence="2">The sequence shown here is derived from an EMBL/GenBank/DDBJ whole genome shotgun (WGS) entry which is preliminary data.</text>
</comment>
<evidence type="ECO:0000313" key="3">
    <source>
        <dbReference type="Proteomes" id="UP001209570"/>
    </source>
</evidence>
<proteinExistence type="predicted"/>
<keyword evidence="3" id="KW-1185">Reference proteome</keyword>
<dbReference type="EMBL" id="JAKCXM010000763">
    <property type="protein sequence ID" value="KAJ0391987.1"/>
    <property type="molecule type" value="Genomic_DNA"/>
</dbReference>
<dbReference type="AlphaFoldDB" id="A0AAD5L7F3"/>
<feature type="compositionally biased region" description="Low complexity" evidence="1">
    <location>
        <begin position="251"/>
        <end position="271"/>
    </location>
</feature>
<reference evidence="2" key="1">
    <citation type="submission" date="2021-12" db="EMBL/GenBank/DDBJ databases">
        <title>Prjna785345.</title>
        <authorList>
            <person name="Rujirawat T."/>
            <person name="Krajaejun T."/>
        </authorList>
    </citation>
    <scope>NUCLEOTIDE SEQUENCE</scope>
    <source>
        <strain evidence="2">Pi057C3</strain>
    </source>
</reference>